<name>A0A481YP33_9VIRU</name>
<reference evidence="1" key="1">
    <citation type="journal article" date="2019" name="MBio">
        <title>Virus Genomes from Deep Sea Sediments Expand the Ocean Megavirome and Support Independent Origins of Viral Gigantism.</title>
        <authorList>
            <person name="Backstrom D."/>
            <person name="Yutin N."/>
            <person name="Jorgensen S.L."/>
            <person name="Dharamshi J."/>
            <person name="Homa F."/>
            <person name="Zaremba-Niedwiedzka K."/>
            <person name="Spang A."/>
            <person name="Wolf Y.I."/>
            <person name="Koonin E.V."/>
            <person name="Ettema T.J."/>
        </authorList>
    </citation>
    <scope>NUCLEOTIDE SEQUENCE</scope>
</reference>
<accession>A0A481YP33</accession>
<evidence type="ECO:0000313" key="1">
    <source>
        <dbReference type="EMBL" id="QBK84704.1"/>
    </source>
</evidence>
<proteinExistence type="predicted"/>
<organism evidence="1">
    <name type="scientific">Pithovirus LCDPAC01</name>
    <dbReference type="NCBI Taxonomy" id="2506600"/>
    <lineage>
        <taxon>Viruses</taxon>
        <taxon>Pithoviruses</taxon>
    </lineage>
</organism>
<gene>
    <name evidence="1" type="ORF">LCDPAC01_01850</name>
</gene>
<sequence>MKGMRELKCTVWELSGDPLKGSLTMMKGLNQELTIVLQTSKINGNALIERCGVGGDVLCVNVIAGEEITDDEVRLALDGN</sequence>
<dbReference type="EMBL" id="MK500287">
    <property type="protein sequence ID" value="QBK84704.1"/>
    <property type="molecule type" value="Genomic_DNA"/>
</dbReference>
<protein>
    <submittedName>
        <fullName evidence="1">Uncharacterized protein</fullName>
    </submittedName>
</protein>